<feature type="region of interest" description="Disordered" evidence="1">
    <location>
        <begin position="58"/>
        <end position="92"/>
    </location>
</feature>
<dbReference type="EMBL" id="JANPWB010000014">
    <property type="protein sequence ID" value="KAJ1098486.1"/>
    <property type="molecule type" value="Genomic_DNA"/>
</dbReference>
<dbReference type="Proteomes" id="UP001066276">
    <property type="component" value="Chromosome 10"/>
</dbReference>
<protein>
    <submittedName>
        <fullName evidence="2">Uncharacterized protein</fullName>
    </submittedName>
</protein>
<organism evidence="2 3">
    <name type="scientific">Pleurodeles waltl</name>
    <name type="common">Iberian ribbed newt</name>
    <dbReference type="NCBI Taxonomy" id="8319"/>
    <lineage>
        <taxon>Eukaryota</taxon>
        <taxon>Metazoa</taxon>
        <taxon>Chordata</taxon>
        <taxon>Craniata</taxon>
        <taxon>Vertebrata</taxon>
        <taxon>Euteleostomi</taxon>
        <taxon>Amphibia</taxon>
        <taxon>Batrachia</taxon>
        <taxon>Caudata</taxon>
        <taxon>Salamandroidea</taxon>
        <taxon>Salamandridae</taxon>
        <taxon>Pleurodelinae</taxon>
        <taxon>Pleurodeles</taxon>
    </lineage>
</organism>
<dbReference type="AlphaFoldDB" id="A0AAV7M529"/>
<evidence type="ECO:0000313" key="2">
    <source>
        <dbReference type="EMBL" id="KAJ1098486.1"/>
    </source>
</evidence>
<evidence type="ECO:0000256" key="1">
    <source>
        <dbReference type="SAM" id="MobiDB-lite"/>
    </source>
</evidence>
<comment type="caution">
    <text evidence="2">The sequence shown here is derived from an EMBL/GenBank/DDBJ whole genome shotgun (WGS) entry which is preliminary data.</text>
</comment>
<gene>
    <name evidence="2" type="ORF">NDU88_003597</name>
</gene>
<proteinExistence type="predicted"/>
<reference evidence="2" key="1">
    <citation type="journal article" date="2022" name="bioRxiv">
        <title>Sequencing and chromosome-scale assembly of the giantPleurodeles waltlgenome.</title>
        <authorList>
            <person name="Brown T."/>
            <person name="Elewa A."/>
            <person name="Iarovenko S."/>
            <person name="Subramanian E."/>
            <person name="Araus A.J."/>
            <person name="Petzold A."/>
            <person name="Susuki M."/>
            <person name="Suzuki K.-i.T."/>
            <person name="Hayashi T."/>
            <person name="Toyoda A."/>
            <person name="Oliveira C."/>
            <person name="Osipova E."/>
            <person name="Leigh N.D."/>
            <person name="Simon A."/>
            <person name="Yun M.H."/>
        </authorList>
    </citation>
    <scope>NUCLEOTIDE SEQUENCE</scope>
    <source>
        <strain evidence="2">20211129_DDA</strain>
        <tissue evidence="2">Liver</tissue>
    </source>
</reference>
<sequence length="170" mass="18763">MDERPVPLNEPWRYPKAVRDQIHKIKISGGPCLGQGIPLEPRCSHCATQPSGLRRFRAASRPTPQGRPHQPPVAVHGRRAQRSSPLPGTGRLHRTHRLLLPITAGTSEAAARGLTPRLHCRWLSPTPGGVLKIRIFAEPQRNSGFTHLPSLPVRTRPSFGVRHKASLQQG</sequence>
<keyword evidence="3" id="KW-1185">Reference proteome</keyword>
<accession>A0AAV7M529</accession>
<name>A0AAV7M529_PLEWA</name>
<evidence type="ECO:0000313" key="3">
    <source>
        <dbReference type="Proteomes" id="UP001066276"/>
    </source>
</evidence>